<protein>
    <submittedName>
        <fullName evidence="1">Uncharacterized protein</fullName>
    </submittedName>
</protein>
<reference evidence="1" key="3">
    <citation type="submission" date="2025-09" db="UniProtKB">
        <authorList>
            <consortium name="Ensembl"/>
        </authorList>
    </citation>
    <scope>IDENTIFICATION</scope>
</reference>
<proteinExistence type="predicted"/>
<sequence length="77" mass="8861">VAIPTSHGEVRVCVILLIWSRVGPWTHRIQWENNGQVYSLLSTGTQYRLPAQTRRRAQNGDTSFLVLFFYTEILEGI</sequence>
<organism evidence="1 2">
    <name type="scientific">Maylandia zebra</name>
    <name type="common">zebra mbuna</name>
    <dbReference type="NCBI Taxonomy" id="106582"/>
    <lineage>
        <taxon>Eukaryota</taxon>
        <taxon>Metazoa</taxon>
        <taxon>Chordata</taxon>
        <taxon>Craniata</taxon>
        <taxon>Vertebrata</taxon>
        <taxon>Euteleostomi</taxon>
        <taxon>Actinopterygii</taxon>
        <taxon>Neopterygii</taxon>
        <taxon>Teleostei</taxon>
        <taxon>Neoteleostei</taxon>
        <taxon>Acanthomorphata</taxon>
        <taxon>Ovalentaria</taxon>
        <taxon>Cichlomorphae</taxon>
        <taxon>Cichliformes</taxon>
        <taxon>Cichlidae</taxon>
        <taxon>African cichlids</taxon>
        <taxon>Pseudocrenilabrinae</taxon>
        <taxon>Haplochromini</taxon>
        <taxon>Maylandia</taxon>
        <taxon>Maylandia zebra complex</taxon>
    </lineage>
</organism>
<evidence type="ECO:0000313" key="2">
    <source>
        <dbReference type="Proteomes" id="UP000265160"/>
    </source>
</evidence>
<dbReference type="Proteomes" id="UP000265160">
    <property type="component" value="LG23"/>
</dbReference>
<reference evidence="1" key="2">
    <citation type="submission" date="2025-08" db="UniProtKB">
        <authorList>
            <consortium name="Ensembl"/>
        </authorList>
    </citation>
    <scope>IDENTIFICATION</scope>
</reference>
<dbReference type="GeneTree" id="ENSGT00940000179156"/>
<name>A0A3P9B3Y4_9CICH</name>
<keyword evidence="2" id="KW-1185">Reference proteome</keyword>
<evidence type="ECO:0000313" key="1">
    <source>
        <dbReference type="Ensembl" id="ENSMZEP00005004596.1"/>
    </source>
</evidence>
<dbReference type="STRING" id="106582.ENSMZEP00005004596"/>
<dbReference type="Ensembl" id="ENSMZET00005004799.1">
    <property type="protein sequence ID" value="ENSMZEP00005004596.1"/>
    <property type="gene ID" value="ENSMZEG00005003564.1"/>
</dbReference>
<accession>A0A3P9B3Y4</accession>
<dbReference type="AlphaFoldDB" id="A0A3P9B3Y4"/>
<reference evidence="1 2" key="1">
    <citation type="journal article" date="2014" name="Nature">
        <title>The genomic substrate for adaptive radiation in African cichlid fish.</title>
        <authorList>
            <person name="Brawand D."/>
            <person name="Wagner C.E."/>
            <person name="Li Y.I."/>
            <person name="Malinsky M."/>
            <person name="Keller I."/>
            <person name="Fan S."/>
            <person name="Simakov O."/>
            <person name="Ng A.Y."/>
            <person name="Lim Z.W."/>
            <person name="Bezault E."/>
            <person name="Turner-Maier J."/>
            <person name="Johnson J."/>
            <person name="Alcazar R."/>
            <person name="Noh H.J."/>
            <person name="Russell P."/>
            <person name="Aken B."/>
            <person name="Alfoldi J."/>
            <person name="Amemiya C."/>
            <person name="Azzouzi N."/>
            <person name="Baroiller J.F."/>
            <person name="Barloy-Hubler F."/>
            <person name="Berlin A."/>
            <person name="Bloomquist R."/>
            <person name="Carleton K.L."/>
            <person name="Conte M.A."/>
            <person name="D'Cotta H."/>
            <person name="Eshel O."/>
            <person name="Gaffney L."/>
            <person name="Galibert F."/>
            <person name="Gante H.F."/>
            <person name="Gnerre S."/>
            <person name="Greuter L."/>
            <person name="Guyon R."/>
            <person name="Haddad N.S."/>
            <person name="Haerty W."/>
            <person name="Harris R.M."/>
            <person name="Hofmann H.A."/>
            <person name="Hourlier T."/>
            <person name="Hulata G."/>
            <person name="Jaffe D.B."/>
            <person name="Lara M."/>
            <person name="Lee A.P."/>
            <person name="MacCallum I."/>
            <person name="Mwaiko S."/>
            <person name="Nikaido M."/>
            <person name="Nishihara H."/>
            <person name="Ozouf-Costaz C."/>
            <person name="Penman D.J."/>
            <person name="Przybylski D."/>
            <person name="Rakotomanga M."/>
            <person name="Renn S.C.P."/>
            <person name="Ribeiro F.J."/>
            <person name="Ron M."/>
            <person name="Salzburger W."/>
            <person name="Sanchez-Pulido L."/>
            <person name="Santos M.E."/>
            <person name="Searle S."/>
            <person name="Sharpe T."/>
            <person name="Swofford R."/>
            <person name="Tan F.J."/>
            <person name="Williams L."/>
            <person name="Young S."/>
            <person name="Yin S."/>
            <person name="Okada N."/>
            <person name="Kocher T.D."/>
            <person name="Miska E.A."/>
            <person name="Lander E.S."/>
            <person name="Venkatesh B."/>
            <person name="Fernald R.D."/>
            <person name="Meyer A."/>
            <person name="Ponting C.P."/>
            <person name="Streelman J.T."/>
            <person name="Lindblad-Toh K."/>
            <person name="Seehausen O."/>
            <person name="Di Palma F."/>
        </authorList>
    </citation>
    <scope>NUCLEOTIDE SEQUENCE</scope>
</reference>